<organism evidence="1 2">
    <name type="scientific">Champsocephalus esox</name>
    <name type="common">pike icefish</name>
    <dbReference type="NCBI Taxonomy" id="159716"/>
    <lineage>
        <taxon>Eukaryota</taxon>
        <taxon>Metazoa</taxon>
        <taxon>Chordata</taxon>
        <taxon>Craniata</taxon>
        <taxon>Vertebrata</taxon>
        <taxon>Euteleostomi</taxon>
        <taxon>Actinopterygii</taxon>
        <taxon>Neopterygii</taxon>
        <taxon>Teleostei</taxon>
        <taxon>Neoteleostei</taxon>
        <taxon>Acanthomorphata</taxon>
        <taxon>Eupercaria</taxon>
        <taxon>Perciformes</taxon>
        <taxon>Notothenioidei</taxon>
        <taxon>Channichthyidae</taxon>
        <taxon>Champsocephalus</taxon>
    </lineage>
</organism>
<protein>
    <submittedName>
        <fullName evidence="1">Uncharacterized protein</fullName>
    </submittedName>
</protein>
<dbReference type="Proteomes" id="UP001335648">
    <property type="component" value="Unassembled WGS sequence"/>
</dbReference>
<comment type="caution">
    <text evidence="1">The sequence shown here is derived from an EMBL/GenBank/DDBJ whole genome shotgun (WGS) entry which is preliminary data.</text>
</comment>
<dbReference type="AlphaFoldDB" id="A0AAN8BPK6"/>
<evidence type="ECO:0000313" key="1">
    <source>
        <dbReference type="EMBL" id="KAK5889340.1"/>
    </source>
</evidence>
<name>A0AAN8BPK6_9TELE</name>
<gene>
    <name evidence="1" type="ORF">CesoFtcFv8_015353</name>
</gene>
<dbReference type="EMBL" id="JAULUE010002057">
    <property type="protein sequence ID" value="KAK5889340.1"/>
    <property type="molecule type" value="Genomic_DNA"/>
</dbReference>
<accession>A0AAN8BPK6</accession>
<reference evidence="1 2" key="1">
    <citation type="journal article" date="2023" name="Mol. Biol. Evol.">
        <title>Genomics of Secondarily Temperate Adaptation in the Only Non-Antarctic Icefish.</title>
        <authorList>
            <person name="Rivera-Colon A.G."/>
            <person name="Rayamajhi N."/>
            <person name="Minhas B.F."/>
            <person name="Madrigal G."/>
            <person name="Bilyk K.T."/>
            <person name="Yoon V."/>
            <person name="Hune M."/>
            <person name="Gregory S."/>
            <person name="Cheng C.H.C."/>
            <person name="Catchen J.M."/>
        </authorList>
    </citation>
    <scope>NUCLEOTIDE SEQUENCE [LARGE SCALE GENOMIC DNA]</scope>
    <source>
        <strain evidence="1">JC2023a</strain>
    </source>
</reference>
<keyword evidence="2" id="KW-1185">Reference proteome</keyword>
<sequence>MNLWLGRTLLEPSVLSSLQSLCGGKSLPLVPRCCWINQPIILLSLTPPNLPHDTCRPVADPNLYHTSGCPFSFMGCTRGGKFDK</sequence>
<proteinExistence type="predicted"/>
<evidence type="ECO:0000313" key="2">
    <source>
        <dbReference type="Proteomes" id="UP001335648"/>
    </source>
</evidence>